<proteinExistence type="predicted"/>
<evidence type="ECO:0000313" key="2">
    <source>
        <dbReference type="Proteomes" id="UP001292094"/>
    </source>
</evidence>
<reference evidence="1" key="1">
    <citation type="submission" date="2023-11" db="EMBL/GenBank/DDBJ databases">
        <title>Genome assemblies of two species of porcelain crab, Petrolisthes cinctipes and Petrolisthes manimaculis (Anomura: Porcellanidae).</title>
        <authorList>
            <person name="Angst P."/>
        </authorList>
    </citation>
    <scope>NUCLEOTIDE SEQUENCE</scope>
    <source>
        <strain evidence="1">PB745_02</strain>
        <tissue evidence="1">Gill</tissue>
    </source>
</reference>
<sequence length="164" mass="18241">MNSKQTLNDNENNNGLAEIMRTSEMETLTRRLQSIHQSFSIHSTSTMTSILSILVLHSFSLSHSALHIQIELHHTTTILSFTTSSSLHIQIELHHTTTILSFTSSSSLHIQIELHHTTTTTILSFTSSKHHPNLRIHSPQTYPPPSPLPTPTLLPPAITTITVS</sequence>
<keyword evidence="2" id="KW-1185">Reference proteome</keyword>
<comment type="caution">
    <text evidence="1">The sequence shown here is derived from an EMBL/GenBank/DDBJ whole genome shotgun (WGS) entry which is preliminary data.</text>
</comment>
<name>A0AAE1TLA3_9EUCA</name>
<organism evidence="1 2">
    <name type="scientific">Petrolisthes manimaculis</name>
    <dbReference type="NCBI Taxonomy" id="1843537"/>
    <lineage>
        <taxon>Eukaryota</taxon>
        <taxon>Metazoa</taxon>
        <taxon>Ecdysozoa</taxon>
        <taxon>Arthropoda</taxon>
        <taxon>Crustacea</taxon>
        <taxon>Multicrustacea</taxon>
        <taxon>Malacostraca</taxon>
        <taxon>Eumalacostraca</taxon>
        <taxon>Eucarida</taxon>
        <taxon>Decapoda</taxon>
        <taxon>Pleocyemata</taxon>
        <taxon>Anomura</taxon>
        <taxon>Galatheoidea</taxon>
        <taxon>Porcellanidae</taxon>
        <taxon>Petrolisthes</taxon>
    </lineage>
</organism>
<gene>
    <name evidence="1" type="ORF">Pmani_037570</name>
</gene>
<evidence type="ECO:0000313" key="1">
    <source>
        <dbReference type="EMBL" id="KAK4289457.1"/>
    </source>
</evidence>
<dbReference type="AlphaFoldDB" id="A0AAE1TLA3"/>
<dbReference type="EMBL" id="JAWZYT010005853">
    <property type="protein sequence ID" value="KAK4289457.1"/>
    <property type="molecule type" value="Genomic_DNA"/>
</dbReference>
<protein>
    <submittedName>
        <fullName evidence="1">Uncharacterized protein</fullName>
    </submittedName>
</protein>
<dbReference type="Proteomes" id="UP001292094">
    <property type="component" value="Unassembled WGS sequence"/>
</dbReference>
<accession>A0AAE1TLA3</accession>